<feature type="transmembrane region" description="Helical" evidence="3">
    <location>
        <begin position="262"/>
        <end position="280"/>
    </location>
</feature>
<dbReference type="GeneID" id="72005475"/>
<dbReference type="EMBL" id="JADCUA010000022">
    <property type="protein sequence ID" value="KAH9832208.1"/>
    <property type="molecule type" value="Genomic_DNA"/>
</dbReference>
<evidence type="ECO:0000313" key="5">
    <source>
        <dbReference type="EMBL" id="KAH9832208.1"/>
    </source>
</evidence>
<accession>A0ABQ8K5E2</accession>
<feature type="transmembrane region" description="Helical" evidence="3">
    <location>
        <begin position="173"/>
        <end position="195"/>
    </location>
</feature>
<feature type="domain" description="RING-type" evidence="4">
    <location>
        <begin position="563"/>
        <end position="587"/>
    </location>
</feature>
<keyword evidence="3" id="KW-1133">Transmembrane helix</keyword>
<feature type="region of interest" description="Disordered" evidence="2">
    <location>
        <begin position="483"/>
        <end position="506"/>
    </location>
</feature>
<dbReference type="Proteomes" id="UP000814176">
    <property type="component" value="Unassembled WGS sequence"/>
</dbReference>
<evidence type="ECO:0000313" key="6">
    <source>
        <dbReference type="Proteomes" id="UP000814176"/>
    </source>
</evidence>
<feature type="compositionally biased region" description="Low complexity" evidence="2">
    <location>
        <begin position="377"/>
        <end position="394"/>
    </location>
</feature>
<keyword evidence="3" id="KW-0472">Membrane</keyword>
<dbReference type="PANTHER" id="PTHR22765">
    <property type="entry name" value="RING FINGER AND PROTEASE ASSOCIATED DOMAIN-CONTAINING"/>
    <property type="match status" value="1"/>
</dbReference>
<keyword evidence="1" id="KW-0862">Zinc</keyword>
<dbReference type="Gene3D" id="3.30.40.10">
    <property type="entry name" value="Zinc/RING finger domain, C3HC4 (zinc finger)"/>
    <property type="match status" value="1"/>
</dbReference>
<dbReference type="PANTHER" id="PTHR22765:SF416">
    <property type="entry name" value="E3 UBIQUITIN-PROTEIN LIGASE GODZILLA"/>
    <property type="match status" value="1"/>
</dbReference>
<protein>
    <recommendedName>
        <fullName evidence="4">RING-type domain-containing protein</fullName>
    </recommendedName>
</protein>
<evidence type="ECO:0000259" key="4">
    <source>
        <dbReference type="PROSITE" id="PS50089"/>
    </source>
</evidence>
<evidence type="ECO:0000256" key="1">
    <source>
        <dbReference type="PROSITE-ProRule" id="PRU00175"/>
    </source>
</evidence>
<dbReference type="InterPro" id="IPR013083">
    <property type="entry name" value="Znf_RING/FYVE/PHD"/>
</dbReference>
<feature type="compositionally biased region" description="Basic residues" evidence="2">
    <location>
        <begin position="87"/>
        <end position="96"/>
    </location>
</feature>
<proteinExistence type="predicted"/>
<name>A0ABQ8K5E2_9APHY</name>
<feature type="region of interest" description="Disordered" evidence="2">
    <location>
        <begin position="375"/>
        <end position="448"/>
    </location>
</feature>
<keyword evidence="1" id="KW-0863">Zinc-finger</keyword>
<dbReference type="SUPFAM" id="SSF57850">
    <property type="entry name" value="RING/U-box"/>
    <property type="match status" value="1"/>
</dbReference>
<sequence>MSMMAAAASAYDEHVLRRVQSTGDLPNPPPSVRPSPHGSLRRSEGVVQRPEPLHLTGRSHGARPSFDSLEAALAQLHDPPHLPPHPPRQRTPRIRPRPQQQEDVPTLLDKLLMLFGLSGADAKARREFISFVWNVGFAIAQYIIIITLLAYSAHHESPTNPGLSEWEACSRPLGAWDSIWLIRVALGLLLSIWGYRRDRAARFIRERNERNEELESSRPPPTSPHRHTRGRDPRSPPIWDTDEYMQRANNPPDTESHLYSRLSLLGTFMSLAWFLTAHILEYTSVNDCRHSSPHLWWLTFGILCILYLMVLEIFLLGLLVFVFGPVLYLLWNVILLCLGRHPLQNPHQIKPEIGKLPKQVVNQIPLVLYIPPPPDDPQASSPSKTSSPTVPAPAYSYPPTRKPSFQPKRRFAFFRKRGKAQKGGDGKKADGGTADKNGEQKMETDPERMTWEERWETGDYPFVRLEGNRAVCAICLLDFEPPKRVDGEEGDNEKVKEADDTNVKGDGVSEKVDLEVEGEQDEAGAPDESVHEVQVDEVTEEERQHLRLDDAGEGAVPLRLLGCGHVFHRTCVDPWLTDVSGRCPICQRPVLQPTKTKSNRRDSNP</sequence>
<feature type="region of interest" description="Disordered" evidence="2">
    <location>
        <begin position="19"/>
        <end position="64"/>
    </location>
</feature>
<dbReference type="SMART" id="SM00184">
    <property type="entry name" value="RING"/>
    <property type="match status" value="1"/>
</dbReference>
<dbReference type="RefSeq" id="XP_047775227.1">
    <property type="nucleotide sequence ID" value="XM_047924743.1"/>
</dbReference>
<feature type="transmembrane region" description="Helical" evidence="3">
    <location>
        <begin position="131"/>
        <end position="153"/>
    </location>
</feature>
<dbReference type="PROSITE" id="PS50089">
    <property type="entry name" value="ZF_RING_2"/>
    <property type="match status" value="1"/>
</dbReference>
<feature type="transmembrane region" description="Helical" evidence="3">
    <location>
        <begin position="300"/>
        <end position="331"/>
    </location>
</feature>
<reference evidence="5 6" key="1">
    <citation type="journal article" date="2021" name="Environ. Microbiol.">
        <title>Gene family expansions and transcriptome signatures uncover fungal adaptations to wood decay.</title>
        <authorList>
            <person name="Hage H."/>
            <person name="Miyauchi S."/>
            <person name="Viragh M."/>
            <person name="Drula E."/>
            <person name="Min B."/>
            <person name="Chaduli D."/>
            <person name="Navarro D."/>
            <person name="Favel A."/>
            <person name="Norest M."/>
            <person name="Lesage-Meessen L."/>
            <person name="Balint B."/>
            <person name="Merenyi Z."/>
            <person name="de Eugenio L."/>
            <person name="Morin E."/>
            <person name="Martinez A.T."/>
            <person name="Baldrian P."/>
            <person name="Stursova M."/>
            <person name="Martinez M.J."/>
            <person name="Novotny C."/>
            <person name="Magnuson J.K."/>
            <person name="Spatafora J.W."/>
            <person name="Maurice S."/>
            <person name="Pangilinan J."/>
            <person name="Andreopoulos W."/>
            <person name="LaButti K."/>
            <person name="Hundley H."/>
            <person name="Na H."/>
            <person name="Kuo A."/>
            <person name="Barry K."/>
            <person name="Lipzen A."/>
            <person name="Henrissat B."/>
            <person name="Riley R."/>
            <person name="Ahrendt S."/>
            <person name="Nagy L.G."/>
            <person name="Grigoriev I.V."/>
            <person name="Martin F."/>
            <person name="Rosso M.N."/>
        </authorList>
    </citation>
    <scope>NUCLEOTIDE SEQUENCE [LARGE SCALE GENOMIC DNA]</scope>
    <source>
        <strain evidence="5 6">CIRM-BRFM 1785</strain>
    </source>
</reference>
<gene>
    <name evidence="5" type="ORF">C8Q71DRAFT_777905</name>
</gene>
<dbReference type="Pfam" id="PF13639">
    <property type="entry name" value="zf-RING_2"/>
    <property type="match status" value="1"/>
</dbReference>
<feature type="compositionally biased region" description="Basic and acidic residues" evidence="2">
    <location>
        <begin position="436"/>
        <end position="448"/>
    </location>
</feature>
<keyword evidence="3" id="KW-0812">Transmembrane</keyword>
<keyword evidence="1" id="KW-0479">Metal-binding</keyword>
<dbReference type="InterPro" id="IPR051826">
    <property type="entry name" value="E3_ubiquitin-ligase_domain"/>
</dbReference>
<feature type="region of interest" description="Disordered" evidence="2">
    <location>
        <begin position="76"/>
        <end position="100"/>
    </location>
</feature>
<organism evidence="5 6">
    <name type="scientific">Rhodofomes roseus</name>
    <dbReference type="NCBI Taxonomy" id="34475"/>
    <lineage>
        <taxon>Eukaryota</taxon>
        <taxon>Fungi</taxon>
        <taxon>Dikarya</taxon>
        <taxon>Basidiomycota</taxon>
        <taxon>Agaricomycotina</taxon>
        <taxon>Agaricomycetes</taxon>
        <taxon>Polyporales</taxon>
        <taxon>Rhodofomes</taxon>
    </lineage>
</organism>
<comment type="caution">
    <text evidence="5">The sequence shown here is derived from an EMBL/GenBank/DDBJ whole genome shotgun (WGS) entry which is preliminary data.</text>
</comment>
<evidence type="ECO:0000256" key="3">
    <source>
        <dbReference type="SAM" id="Phobius"/>
    </source>
</evidence>
<dbReference type="InterPro" id="IPR001841">
    <property type="entry name" value="Znf_RING"/>
</dbReference>
<feature type="compositionally biased region" description="Basic residues" evidence="2">
    <location>
        <begin position="407"/>
        <end position="420"/>
    </location>
</feature>
<keyword evidence="6" id="KW-1185">Reference proteome</keyword>
<feature type="region of interest" description="Disordered" evidence="2">
    <location>
        <begin position="210"/>
        <end position="252"/>
    </location>
</feature>
<evidence type="ECO:0000256" key="2">
    <source>
        <dbReference type="SAM" id="MobiDB-lite"/>
    </source>
</evidence>